<name>A0A1G8BDA8_9ACTN</name>
<dbReference type="PANTHER" id="PTHR30289">
    <property type="entry name" value="UNCHARACTERIZED PROTEIN YBCL-RELATED"/>
    <property type="match status" value="1"/>
</dbReference>
<keyword evidence="4" id="KW-1185">Reference proteome</keyword>
<feature type="chain" id="PRO_5038959228" description="Phospholipid-binding protein, PBP family" evidence="2">
    <location>
        <begin position="24"/>
        <end position="199"/>
    </location>
</feature>
<dbReference type="CDD" id="cd00865">
    <property type="entry name" value="PEBP_bact_arch"/>
    <property type="match status" value="1"/>
</dbReference>
<dbReference type="OrthoDB" id="9797506at2"/>
<evidence type="ECO:0000313" key="4">
    <source>
        <dbReference type="Proteomes" id="UP000198923"/>
    </source>
</evidence>
<keyword evidence="2" id="KW-0732">Signal</keyword>
<dbReference type="SUPFAM" id="SSF49777">
    <property type="entry name" value="PEBP-like"/>
    <property type="match status" value="1"/>
</dbReference>
<dbReference type="AlphaFoldDB" id="A0A1G8BDA8"/>
<dbReference type="Pfam" id="PF01161">
    <property type="entry name" value="PBP"/>
    <property type="match status" value="1"/>
</dbReference>
<gene>
    <name evidence="3" type="ORF">SAMN05421505_1149</name>
</gene>
<dbReference type="EMBL" id="FNCN01000014">
    <property type="protein sequence ID" value="SDH31168.1"/>
    <property type="molecule type" value="Genomic_DNA"/>
</dbReference>
<sequence length="199" mass="20760">MGQPTTFAAARRASITAAVTALAVCVSGCGILGKSSDPPAVAEFVVSSPQLRDGDPLPSGYSCHGTQGNPPLRWSFVPADAKSIAIVVDDSSLAGSQVHWVLFDIPPGTTEVPENIADNLPDGARQGQTSQGTAAYVPPCNPQGTYRFSVYALREKVVTNGKSAPLSLSEGLLQDIASQTIARGRLTATGIESPRENRR</sequence>
<dbReference type="Gene3D" id="3.90.280.10">
    <property type="entry name" value="PEBP-like"/>
    <property type="match status" value="1"/>
</dbReference>
<dbReference type="PANTHER" id="PTHR30289:SF1">
    <property type="entry name" value="PEBP (PHOSPHATIDYLETHANOLAMINE-BINDING PROTEIN) FAMILY PROTEIN"/>
    <property type="match status" value="1"/>
</dbReference>
<dbReference type="RefSeq" id="WP_093171336.1">
    <property type="nucleotide sequence ID" value="NZ_FNCN01000014.1"/>
</dbReference>
<evidence type="ECO:0000256" key="1">
    <source>
        <dbReference type="ARBA" id="ARBA00007120"/>
    </source>
</evidence>
<dbReference type="InterPro" id="IPR008914">
    <property type="entry name" value="PEBP"/>
</dbReference>
<reference evidence="3 4" key="1">
    <citation type="submission" date="2016-10" db="EMBL/GenBank/DDBJ databases">
        <authorList>
            <person name="de Groot N.N."/>
        </authorList>
    </citation>
    <scope>NUCLEOTIDE SEQUENCE [LARGE SCALE GENOMIC DNA]</scope>
    <source>
        <strain evidence="3 4">CPCC 201354</strain>
    </source>
</reference>
<dbReference type="InterPro" id="IPR005247">
    <property type="entry name" value="YbhB_YbcL/LppC-like"/>
</dbReference>
<dbReference type="STRING" id="504805.SAMN05421505_1149"/>
<dbReference type="NCBIfam" id="TIGR00481">
    <property type="entry name" value="YbhB/YbcL family Raf kinase inhibitor-like protein"/>
    <property type="match status" value="1"/>
</dbReference>
<feature type="signal peptide" evidence="2">
    <location>
        <begin position="1"/>
        <end position="23"/>
    </location>
</feature>
<proteinExistence type="inferred from homology"/>
<dbReference type="Proteomes" id="UP000198923">
    <property type="component" value="Unassembled WGS sequence"/>
</dbReference>
<evidence type="ECO:0008006" key="5">
    <source>
        <dbReference type="Google" id="ProtNLM"/>
    </source>
</evidence>
<comment type="similarity">
    <text evidence="1">Belongs to the UPF0098 family.</text>
</comment>
<protein>
    <recommendedName>
        <fullName evidence="5">Phospholipid-binding protein, PBP family</fullName>
    </recommendedName>
</protein>
<dbReference type="InterPro" id="IPR036610">
    <property type="entry name" value="PEBP-like_sf"/>
</dbReference>
<accession>A0A1G8BDA8</accession>
<evidence type="ECO:0000313" key="3">
    <source>
        <dbReference type="EMBL" id="SDH31168.1"/>
    </source>
</evidence>
<organism evidence="3 4">
    <name type="scientific">Sinosporangium album</name>
    <dbReference type="NCBI Taxonomy" id="504805"/>
    <lineage>
        <taxon>Bacteria</taxon>
        <taxon>Bacillati</taxon>
        <taxon>Actinomycetota</taxon>
        <taxon>Actinomycetes</taxon>
        <taxon>Streptosporangiales</taxon>
        <taxon>Streptosporangiaceae</taxon>
        <taxon>Sinosporangium</taxon>
    </lineage>
</organism>
<evidence type="ECO:0000256" key="2">
    <source>
        <dbReference type="SAM" id="SignalP"/>
    </source>
</evidence>